<proteinExistence type="predicted"/>
<comment type="caution">
    <text evidence="2">The sequence shown here is derived from an EMBL/GenBank/DDBJ whole genome shotgun (WGS) entry which is preliminary data.</text>
</comment>
<feature type="transmembrane region" description="Helical" evidence="1">
    <location>
        <begin position="106"/>
        <end position="129"/>
    </location>
</feature>
<feature type="non-terminal residue" evidence="2">
    <location>
        <position position="1"/>
    </location>
</feature>
<dbReference type="RefSeq" id="XP_031001354.1">
    <property type="nucleotide sequence ID" value="XM_031153247.1"/>
</dbReference>
<sequence length="154" mass="16293">MARCSHAWQFEIMAGMKLALSLTSGIIGLQTRDDSEDERWWGLLYLPGVVAGTVGAVSLAASNFIGPMGAITVVFGGVALMSSMAAVPILVGYYRDGDRQATRAEAFTILVPGLFLVFLLIVLILGALYSDWVLAVIANNPVGYPTKGSKGIQA</sequence>
<protein>
    <submittedName>
        <fullName evidence="2">Uncharacterized protein</fullName>
    </submittedName>
</protein>
<evidence type="ECO:0000313" key="3">
    <source>
        <dbReference type="Proteomes" id="UP000431533"/>
    </source>
</evidence>
<keyword evidence="1" id="KW-0812">Transmembrane</keyword>
<feature type="transmembrane region" description="Helical" evidence="1">
    <location>
        <begin position="71"/>
        <end position="94"/>
    </location>
</feature>
<keyword evidence="1" id="KW-1133">Transmembrane helix</keyword>
<evidence type="ECO:0000313" key="2">
    <source>
        <dbReference type="EMBL" id="TVY22566.1"/>
    </source>
</evidence>
<evidence type="ECO:0000256" key="1">
    <source>
        <dbReference type="SAM" id="Phobius"/>
    </source>
</evidence>
<dbReference type="EMBL" id="QGMH01000252">
    <property type="protein sequence ID" value="TVY22566.1"/>
    <property type="molecule type" value="Genomic_DNA"/>
</dbReference>
<gene>
    <name evidence="2" type="ORF">LHYA1_G008327</name>
</gene>
<organism evidence="2 3">
    <name type="scientific">Lachnellula hyalina</name>
    <dbReference type="NCBI Taxonomy" id="1316788"/>
    <lineage>
        <taxon>Eukaryota</taxon>
        <taxon>Fungi</taxon>
        <taxon>Dikarya</taxon>
        <taxon>Ascomycota</taxon>
        <taxon>Pezizomycotina</taxon>
        <taxon>Leotiomycetes</taxon>
        <taxon>Helotiales</taxon>
        <taxon>Lachnaceae</taxon>
        <taxon>Lachnellula</taxon>
    </lineage>
</organism>
<dbReference type="OrthoDB" id="2396694at2759"/>
<dbReference type="AlphaFoldDB" id="A0A8H8QUX6"/>
<dbReference type="GeneID" id="41988525"/>
<accession>A0A8H8QUX6</accession>
<name>A0A8H8QUX6_9HELO</name>
<keyword evidence="3" id="KW-1185">Reference proteome</keyword>
<feature type="transmembrane region" description="Helical" evidence="1">
    <location>
        <begin position="43"/>
        <end position="65"/>
    </location>
</feature>
<dbReference type="Proteomes" id="UP000431533">
    <property type="component" value="Unassembled WGS sequence"/>
</dbReference>
<keyword evidence="1" id="KW-0472">Membrane</keyword>
<reference evidence="2 3" key="1">
    <citation type="submission" date="2018-05" db="EMBL/GenBank/DDBJ databases">
        <title>Genome sequencing and assembly of the regulated plant pathogen Lachnellula willkommii and related sister species for the development of diagnostic species identification markers.</title>
        <authorList>
            <person name="Giroux E."/>
            <person name="Bilodeau G."/>
        </authorList>
    </citation>
    <scope>NUCLEOTIDE SEQUENCE [LARGE SCALE GENOMIC DNA]</scope>
    <source>
        <strain evidence="2 3">CBS 185.66</strain>
    </source>
</reference>